<evidence type="ECO:0000313" key="2">
    <source>
        <dbReference type="Proteomes" id="UP001362999"/>
    </source>
</evidence>
<dbReference type="AlphaFoldDB" id="A0AAV9ZIA4"/>
<proteinExistence type="predicted"/>
<name>A0AAV9ZIA4_9AGAR</name>
<organism evidence="1 2">
    <name type="scientific">Favolaschia claudopus</name>
    <dbReference type="NCBI Taxonomy" id="2862362"/>
    <lineage>
        <taxon>Eukaryota</taxon>
        <taxon>Fungi</taxon>
        <taxon>Dikarya</taxon>
        <taxon>Basidiomycota</taxon>
        <taxon>Agaricomycotina</taxon>
        <taxon>Agaricomycetes</taxon>
        <taxon>Agaricomycetidae</taxon>
        <taxon>Agaricales</taxon>
        <taxon>Marasmiineae</taxon>
        <taxon>Mycenaceae</taxon>
        <taxon>Favolaschia</taxon>
    </lineage>
</organism>
<protein>
    <recommendedName>
        <fullName evidence="3">Reverse transcriptase</fullName>
    </recommendedName>
</protein>
<evidence type="ECO:0000313" key="1">
    <source>
        <dbReference type="EMBL" id="KAK6983904.1"/>
    </source>
</evidence>
<evidence type="ECO:0008006" key="3">
    <source>
        <dbReference type="Google" id="ProtNLM"/>
    </source>
</evidence>
<reference evidence="1 2" key="1">
    <citation type="journal article" date="2024" name="J Genomics">
        <title>Draft genome sequencing and assembly of Favolaschia claudopus CIRM-BRFM 2984 isolated from oak limbs.</title>
        <authorList>
            <person name="Navarro D."/>
            <person name="Drula E."/>
            <person name="Chaduli D."/>
            <person name="Cazenave R."/>
            <person name="Ahrendt S."/>
            <person name="Wang J."/>
            <person name="Lipzen A."/>
            <person name="Daum C."/>
            <person name="Barry K."/>
            <person name="Grigoriev I.V."/>
            <person name="Favel A."/>
            <person name="Rosso M.N."/>
            <person name="Martin F."/>
        </authorList>
    </citation>
    <scope>NUCLEOTIDE SEQUENCE [LARGE SCALE GENOMIC DNA]</scope>
    <source>
        <strain evidence="1 2">CIRM-BRFM 2984</strain>
    </source>
</reference>
<comment type="caution">
    <text evidence="1">The sequence shown here is derived from an EMBL/GenBank/DDBJ whole genome shotgun (WGS) entry which is preliminary data.</text>
</comment>
<sequence length="351" mass="38410">MPLLTVISLMGVGKRSGIAQLYSELGIYPLRVRRGSPRLTPESHSAWKALYEADSLRNTGHSSWYGDIAVVLRDLPFATPALPPLADLSSAILDNLQKQLVIAMKQWVIGSVESMVSIPLLHGRLEPQETGAPKRIPLCQRHYLSAVTVTGHRLALTRLLCGSFYFRGLRSNPEIHPAASLSCRKCGGALETPGHVLLQCRDVQTVAAREVLKESLMLDFGMTLRASVTAADAHLVLQELIFNLHTVAPVARFIYKVVRAWRFFGRRLPTMVSELAPDTDEEADFWDFETATEDGYSLYSPGASRGLLEGQVAAVRGNIHVLKTAEVIEILQHAYGPVVGGSVSVPVNANI</sequence>
<dbReference type="Proteomes" id="UP001362999">
    <property type="component" value="Unassembled WGS sequence"/>
</dbReference>
<accession>A0AAV9ZIA4</accession>
<dbReference type="EMBL" id="JAWWNJ010000145">
    <property type="protein sequence ID" value="KAK6983904.1"/>
    <property type="molecule type" value="Genomic_DNA"/>
</dbReference>
<keyword evidence="2" id="KW-1185">Reference proteome</keyword>
<gene>
    <name evidence="1" type="ORF">R3P38DRAFT_2807486</name>
</gene>